<gene>
    <name evidence="3" type="ORF">H8792_003720</name>
</gene>
<evidence type="ECO:0000256" key="2">
    <source>
        <dbReference type="SAM" id="Phobius"/>
    </source>
</evidence>
<keyword evidence="4" id="KW-1185">Reference proteome</keyword>
<comment type="caution">
    <text evidence="3">The sequence shown here is derived from an EMBL/GenBank/DDBJ whole genome shotgun (WGS) entry which is preliminary data.</text>
</comment>
<name>A0ABS0BX70_9GAMM</name>
<keyword evidence="2" id="KW-0472">Membrane</keyword>
<reference evidence="3 4" key="1">
    <citation type="submission" date="2020-11" db="EMBL/GenBank/DDBJ databases">
        <title>Sulfur oxidizing isolate from Hospital Hole Sinkhole.</title>
        <authorList>
            <person name="Scott K.M."/>
        </authorList>
    </citation>
    <scope>NUCLEOTIDE SEQUENCE [LARGE SCALE GENOMIC DNA]</scope>
    <source>
        <strain evidence="3 4">HH1</strain>
    </source>
</reference>
<evidence type="ECO:0000313" key="3">
    <source>
        <dbReference type="EMBL" id="MBF6057441.1"/>
    </source>
</evidence>
<dbReference type="Pfam" id="PF05359">
    <property type="entry name" value="DUF748"/>
    <property type="match status" value="1"/>
</dbReference>
<dbReference type="InterPro" id="IPR008023">
    <property type="entry name" value="DUF748"/>
</dbReference>
<dbReference type="EMBL" id="JACBGI020000004">
    <property type="protein sequence ID" value="MBF6057441.1"/>
    <property type="molecule type" value="Genomic_DNA"/>
</dbReference>
<dbReference type="RefSeq" id="WP_185977593.1">
    <property type="nucleotide sequence ID" value="NZ_JACBGI020000004.1"/>
</dbReference>
<keyword evidence="1" id="KW-0175">Coiled coil</keyword>
<protein>
    <submittedName>
        <fullName evidence="3">DUF748 domain-containing protein</fullName>
    </submittedName>
</protein>
<evidence type="ECO:0000256" key="1">
    <source>
        <dbReference type="SAM" id="Coils"/>
    </source>
</evidence>
<dbReference type="Gene3D" id="3.30.1330.60">
    <property type="entry name" value="OmpA-like domain"/>
    <property type="match status" value="1"/>
</dbReference>
<accession>A0ABS0BX70</accession>
<proteinExistence type="predicted"/>
<sequence length="1005" mass="111373">MKGFLANSSLFSLRTFAAALVVVLLAILAFFAWGLKPLVKYQLEQQGFHDVAIDDLSFNPFKGRIQLSELRFIDSQQETGRLGSLQASIDYSSLFSKRVILENVSLEDSKIHLAWKQGEAPSVAGIKLAGKSEEQTSEPSSWQFGIQQLKLDHIELKMQLQEQTQLWQLRRLQLKDLYSDGDHLARLSLLSQLNSQPLNVDLNLLPQKEHLKLSGTFRIKHLDLTTLLPILQSVSPDLQTIKLPQGILDLDSTFTVEQKQKTVAFHQQGNLQISQLKLQHGEQRLEVPKLTWQGSLQSDDLAKSRFIVQGSLDSEPFALQQTDLQLKARLQSTLKLQADLGEKLEAQLKGPIKLSDIELKQNTLQTALKSFSWDGQLAYQSTADYPLQLGGSLKLVQLNLQDTAWSSAIQQIAWQGDLKTHFNEQKPTPQLLTQATLDIQKWHLNSADGSVDNDSLHSDFQITINKFGENLDYQGTVQLAKIAMQQTPLKNRIDSIVWQGSVQQNAANLNVSGDIQAQGIKAETAQNIPLAELSSLELKKLLFSKQSESSISVNGINLKHVALQDPQNGNNFILLEQLNLNKADWHSSNRVKLGNILLDGSTLQLDLDKNNHLAALDRWLAASGFKTDAAPTDAGNAKDNAQESKDDALLWQLAGVEVSGKNSIHIQSEQTSPALSQTLELETFTLGKLDSAQAQAFSDFAVKLKLLPFSELSTSGKIAPLAQPVQLQADTNLSDLSLLEYSPLLEKALGYQIESGQLSAKLNTQIIQGKIDSSNRIQLRQFILKSIDKTRTDQFESGFSLPLQTGLSLLEDKNKQIDLNLPVKGDLSNPDFQIGDVISKAINNTLLKATKTYLLLALQPFGAIALVGGMALDQLSAIELQSVDFAPGSSELSPDMQQYLQKIHQLLQQRSKVQIKLCGGANARDRDALEELKKQALKQQNDAKSKEQILEALKVANRELTNLAVQRQTSIKRYLIGLGTTGTQLILCQPEFDKGSKTPRIRLEI</sequence>
<dbReference type="InterPro" id="IPR036737">
    <property type="entry name" value="OmpA-like_sf"/>
</dbReference>
<organism evidence="3 4">
    <name type="scientific">Thiomicrorhabdus heinhorstiae</name>
    <dbReference type="NCBI Taxonomy" id="2748010"/>
    <lineage>
        <taxon>Bacteria</taxon>
        <taxon>Pseudomonadati</taxon>
        <taxon>Pseudomonadota</taxon>
        <taxon>Gammaproteobacteria</taxon>
        <taxon>Thiotrichales</taxon>
        <taxon>Piscirickettsiaceae</taxon>
        <taxon>Thiomicrorhabdus</taxon>
    </lineage>
</organism>
<dbReference type="Proteomes" id="UP001193680">
    <property type="component" value="Unassembled WGS sequence"/>
</dbReference>
<feature type="coiled-coil region" evidence="1">
    <location>
        <begin position="896"/>
        <end position="966"/>
    </location>
</feature>
<keyword evidence="2" id="KW-1133">Transmembrane helix</keyword>
<feature type="transmembrane region" description="Helical" evidence="2">
    <location>
        <begin position="12"/>
        <end position="35"/>
    </location>
</feature>
<evidence type="ECO:0000313" key="4">
    <source>
        <dbReference type="Proteomes" id="UP001193680"/>
    </source>
</evidence>
<keyword evidence="2" id="KW-0812">Transmembrane</keyword>